<sequence>MRNNGINVGGNLIVNGGEVTNTVMTGQREDRRSRVDVLVITALKEEFDAVKATAGFSHWRQHDAGGDTPYVSAKFRSGTSGSISVALARPIGQSGRHTGPIATTLTNKLQPTCLAMCGVCAGNPGATAPGDVIVASPAYEWDEGKHAGGDFRADHQQFPQDHRWLRAVQDFDPSGLPSHGVASEVEATLWLLERLLKGQDPRTHPARQRYFPPSTWATRLERLQFDGLIERHDAGWALTHAGRVHIQRTLYDTVDGPDKLPFVVLAGPMASGSSVMADSRIWTWLEASQRKLLALEMEAATIATVAHQLRVPHWLVVKGVMDHADLDKDDRFKAFGARASAEVLLALLSTLLPSGLRSHV</sequence>
<feature type="domain" description="Nucleoside phosphorylase" evidence="1">
    <location>
        <begin position="265"/>
        <end position="344"/>
    </location>
</feature>
<accession>A0ABT6WXQ7</accession>
<organism evidence="2 3">
    <name type="scientific">Actinoplanes sandaracinus</name>
    <dbReference type="NCBI Taxonomy" id="3045177"/>
    <lineage>
        <taxon>Bacteria</taxon>
        <taxon>Bacillati</taxon>
        <taxon>Actinomycetota</taxon>
        <taxon>Actinomycetes</taxon>
        <taxon>Micromonosporales</taxon>
        <taxon>Micromonosporaceae</taxon>
        <taxon>Actinoplanes</taxon>
    </lineage>
</organism>
<dbReference type="SUPFAM" id="SSF53167">
    <property type="entry name" value="Purine and uridine phosphorylases"/>
    <property type="match status" value="1"/>
</dbReference>
<keyword evidence="3" id="KW-1185">Reference proteome</keyword>
<dbReference type="EMBL" id="JASCTH010000033">
    <property type="protein sequence ID" value="MDI6104390.1"/>
    <property type="molecule type" value="Genomic_DNA"/>
</dbReference>
<gene>
    <name evidence="2" type="ORF">QLQ12_37955</name>
</gene>
<comment type="caution">
    <text evidence="2">The sequence shown here is derived from an EMBL/GenBank/DDBJ whole genome shotgun (WGS) entry which is preliminary data.</text>
</comment>
<protein>
    <recommendedName>
        <fullName evidence="1">Nucleoside phosphorylase domain-containing protein</fullName>
    </recommendedName>
</protein>
<dbReference type="InterPro" id="IPR000845">
    <property type="entry name" value="Nucleoside_phosphorylase_d"/>
</dbReference>
<proteinExistence type="predicted"/>
<name>A0ABT6WXQ7_9ACTN</name>
<dbReference type="Gene3D" id="3.40.50.1580">
    <property type="entry name" value="Nucleoside phosphorylase domain"/>
    <property type="match status" value="1"/>
</dbReference>
<evidence type="ECO:0000259" key="1">
    <source>
        <dbReference type="Pfam" id="PF01048"/>
    </source>
</evidence>
<evidence type="ECO:0000313" key="2">
    <source>
        <dbReference type="EMBL" id="MDI6104390.1"/>
    </source>
</evidence>
<reference evidence="2 3" key="1">
    <citation type="submission" date="2023-05" db="EMBL/GenBank/DDBJ databases">
        <title>Actinoplanes sp. NEAU-A12 genome sequencing.</title>
        <authorList>
            <person name="Wang Z.-S."/>
        </authorList>
    </citation>
    <scope>NUCLEOTIDE SEQUENCE [LARGE SCALE GENOMIC DNA]</scope>
    <source>
        <strain evidence="2 3">NEAU-A12</strain>
    </source>
</reference>
<dbReference type="Pfam" id="PF01048">
    <property type="entry name" value="PNP_UDP_1"/>
    <property type="match status" value="1"/>
</dbReference>
<evidence type="ECO:0000313" key="3">
    <source>
        <dbReference type="Proteomes" id="UP001241758"/>
    </source>
</evidence>
<dbReference type="PANTHER" id="PTHR46832">
    <property type="entry name" value="5'-METHYLTHIOADENOSINE/S-ADENOSYLHOMOCYSTEINE NUCLEOSIDASE"/>
    <property type="match status" value="1"/>
</dbReference>
<dbReference type="PANTHER" id="PTHR46832:SF1">
    <property type="entry name" value="5'-METHYLTHIOADENOSINE_S-ADENOSYLHOMOCYSTEINE NUCLEOSIDASE"/>
    <property type="match status" value="1"/>
</dbReference>
<dbReference type="RefSeq" id="WP_282765763.1">
    <property type="nucleotide sequence ID" value="NZ_JASCTH010000033.1"/>
</dbReference>
<dbReference type="InterPro" id="IPR035994">
    <property type="entry name" value="Nucleoside_phosphorylase_sf"/>
</dbReference>
<dbReference type="Proteomes" id="UP001241758">
    <property type="component" value="Unassembled WGS sequence"/>
</dbReference>